<evidence type="ECO:0000256" key="1">
    <source>
        <dbReference type="SAM" id="MobiDB-lite"/>
    </source>
</evidence>
<organism evidence="2 3">
    <name type="scientific">Halorubrum laminariae</name>
    <dbReference type="NCBI Taxonomy" id="1433523"/>
    <lineage>
        <taxon>Archaea</taxon>
        <taxon>Methanobacteriati</taxon>
        <taxon>Methanobacteriota</taxon>
        <taxon>Stenosarchaea group</taxon>
        <taxon>Halobacteria</taxon>
        <taxon>Halobacteriales</taxon>
        <taxon>Haloferacaceae</taxon>
        <taxon>Halorubrum</taxon>
    </lineage>
</organism>
<protein>
    <recommendedName>
        <fullName evidence="4">Tat pathway signal protein</fullName>
    </recommendedName>
</protein>
<dbReference type="PROSITE" id="PS51318">
    <property type="entry name" value="TAT"/>
    <property type="match status" value="1"/>
</dbReference>
<comment type="caution">
    <text evidence="2">The sequence shown here is derived from an EMBL/GenBank/DDBJ whole genome shotgun (WGS) entry which is preliminary data.</text>
</comment>
<dbReference type="AlphaFoldDB" id="A0ABD6C2L8"/>
<dbReference type="Proteomes" id="UP001597185">
    <property type="component" value="Unassembled WGS sequence"/>
</dbReference>
<accession>A0ABD6C2L8</accession>
<name>A0ABD6C2L8_9EURY</name>
<dbReference type="RefSeq" id="WP_256417870.1">
    <property type="nucleotide sequence ID" value="NZ_JANHDL010000003.1"/>
</dbReference>
<reference evidence="2 3" key="1">
    <citation type="journal article" date="2019" name="Int. J. Syst. Evol. Microbiol.">
        <title>The Global Catalogue of Microorganisms (GCM) 10K type strain sequencing project: providing services to taxonomists for standard genome sequencing and annotation.</title>
        <authorList>
            <consortium name="The Broad Institute Genomics Platform"/>
            <consortium name="The Broad Institute Genome Sequencing Center for Infectious Disease"/>
            <person name="Wu L."/>
            <person name="Ma J."/>
        </authorList>
    </citation>
    <scope>NUCLEOTIDE SEQUENCE [LARGE SCALE GENOMIC DNA]</scope>
    <source>
        <strain evidence="2 3">CGMCC 1.12689</strain>
    </source>
</reference>
<evidence type="ECO:0000313" key="2">
    <source>
        <dbReference type="EMBL" id="MFD1571636.1"/>
    </source>
</evidence>
<evidence type="ECO:0000313" key="3">
    <source>
        <dbReference type="Proteomes" id="UP001597185"/>
    </source>
</evidence>
<dbReference type="EMBL" id="JBHUDB010000011">
    <property type="protein sequence ID" value="MFD1571636.1"/>
    <property type="molecule type" value="Genomic_DNA"/>
</dbReference>
<dbReference type="InterPro" id="IPR006311">
    <property type="entry name" value="TAT_signal"/>
</dbReference>
<sequence>MHERTPSRRRVLAGGVAAVLGATAGCLGGALRSDDADADGDDRVLRLTFDDAGETLRDRFVDDPTETDTTWDTAAFAAVRDGETYTTQYRKPFFSTTDDPRYAVHGGTYYRLGSVVVDEAEATRPVLRLFDADADGNGVDSGDDADSTGDSETARVVDAETLPSGDRRAVEIAHFAARARGNEGGIPIGLVERGGYVYRRPDALDASGVLADDGPDRVRFRDTVYRIDVAREQFYEPVYRATGTVVAESPEQVEAILRARKVDARIAEGDLSPDAQEVIETAEHGEYEESYPYSEGYAAVLRALHERPYLDGDIESDATATDSGAGMVRHAGRYYDYRLRFEPNS</sequence>
<evidence type="ECO:0008006" key="4">
    <source>
        <dbReference type="Google" id="ProtNLM"/>
    </source>
</evidence>
<keyword evidence="3" id="KW-1185">Reference proteome</keyword>
<proteinExistence type="predicted"/>
<feature type="region of interest" description="Disordered" evidence="1">
    <location>
        <begin position="133"/>
        <end position="153"/>
    </location>
</feature>
<dbReference type="PROSITE" id="PS51257">
    <property type="entry name" value="PROKAR_LIPOPROTEIN"/>
    <property type="match status" value="1"/>
</dbReference>
<gene>
    <name evidence="2" type="ORF">ACFR9T_13760</name>
</gene>